<keyword evidence="3 7" id="KW-0347">Helicase</keyword>
<gene>
    <name evidence="7" type="primary">MAK5</name>
    <name evidence="7" type="ORF">FOL47_005779</name>
</gene>
<name>A0A7J6MYT6_PERCH</name>
<dbReference type="Pfam" id="PF00271">
    <property type="entry name" value="Helicase_C"/>
    <property type="match status" value="1"/>
</dbReference>
<evidence type="ECO:0000256" key="2">
    <source>
        <dbReference type="ARBA" id="ARBA00022801"/>
    </source>
</evidence>
<dbReference type="GO" id="GO:0003724">
    <property type="term" value="F:RNA helicase activity"/>
    <property type="evidence" value="ECO:0007669"/>
    <property type="project" value="TreeGrafter"/>
</dbReference>
<feature type="domain" description="Helicase C-terminal" evidence="6">
    <location>
        <begin position="72"/>
        <end position="217"/>
    </location>
</feature>
<dbReference type="SUPFAM" id="SSF52540">
    <property type="entry name" value="P-loop containing nucleoside triphosphate hydrolases"/>
    <property type="match status" value="1"/>
</dbReference>
<dbReference type="InterPro" id="IPR036822">
    <property type="entry name" value="CutC-like_dom_sf"/>
</dbReference>
<dbReference type="InterPro" id="IPR001650">
    <property type="entry name" value="Helicase_C-like"/>
</dbReference>
<keyword evidence="4" id="KW-0067">ATP-binding</keyword>
<keyword evidence="1" id="KW-0547">Nucleotide-binding</keyword>
<dbReference type="InterPro" id="IPR050079">
    <property type="entry name" value="DEAD_box_RNA_helicase"/>
</dbReference>
<dbReference type="CDD" id="cd18787">
    <property type="entry name" value="SF2_C_DEAD"/>
    <property type="match status" value="1"/>
</dbReference>
<keyword evidence="8" id="KW-1185">Reference proteome</keyword>
<dbReference type="InterPro" id="IPR027417">
    <property type="entry name" value="P-loop_NTPase"/>
</dbReference>
<organism evidence="7 8">
    <name type="scientific">Perkinsus chesapeaki</name>
    <name type="common">Clam parasite</name>
    <name type="synonym">Perkinsus andrewsi</name>
    <dbReference type="NCBI Taxonomy" id="330153"/>
    <lineage>
        <taxon>Eukaryota</taxon>
        <taxon>Sar</taxon>
        <taxon>Alveolata</taxon>
        <taxon>Perkinsozoa</taxon>
        <taxon>Perkinsea</taxon>
        <taxon>Perkinsida</taxon>
        <taxon>Perkinsidae</taxon>
        <taxon>Perkinsus</taxon>
    </lineage>
</organism>
<reference evidence="7 8" key="1">
    <citation type="submission" date="2020-04" db="EMBL/GenBank/DDBJ databases">
        <title>Perkinsus chesapeaki whole genome sequence.</title>
        <authorList>
            <person name="Bogema D.R."/>
        </authorList>
    </citation>
    <scope>NUCLEOTIDE SEQUENCE [LARGE SCALE GENOMIC DNA]</scope>
    <source>
        <strain evidence="7">ATCC PRA-425</strain>
    </source>
</reference>
<accession>A0A7J6MYT6</accession>
<evidence type="ECO:0000256" key="4">
    <source>
        <dbReference type="ARBA" id="ARBA00022840"/>
    </source>
</evidence>
<dbReference type="EMBL" id="JAAPAO010000032">
    <property type="protein sequence ID" value="KAF4676626.1"/>
    <property type="molecule type" value="Genomic_DNA"/>
</dbReference>
<dbReference type="Gene3D" id="3.40.50.300">
    <property type="entry name" value="P-loop containing nucleotide triphosphate hydrolases"/>
    <property type="match status" value="1"/>
</dbReference>
<dbReference type="PROSITE" id="PS51194">
    <property type="entry name" value="HELICASE_CTER"/>
    <property type="match status" value="1"/>
</dbReference>
<dbReference type="AlphaFoldDB" id="A0A7J6MYT6"/>
<comment type="caution">
    <text evidence="7">The sequence shown here is derived from an EMBL/GenBank/DDBJ whole genome shotgun (WGS) entry which is preliminary data.</text>
</comment>
<dbReference type="PANTHER" id="PTHR47959">
    <property type="entry name" value="ATP-DEPENDENT RNA HELICASE RHLE-RELATED"/>
    <property type="match status" value="1"/>
</dbReference>
<dbReference type="OrthoDB" id="4310724at2759"/>
<dbReference type="Proteomes" id="UP000591131">
    <property type="component" value="Unassembled WGS sequence"/>
</dbReference>
<evidence type="ECO:0000259" key="6">
    <source>
        <dbReference type="PROSITE" id="PS51194"/>
    </source>
</evidence>
<evidence type="ECO:0000256" key="3">
    <source>
        <dbReference type="ARBA" id="ARBA00022806"/>
    </source>
</evidence>
<keyword evidence="2" id="KW-0378">Hydrolase</keyword>
<protein>
    <submittedName>
        <fullName evidence="7">ATP-dependent RNA helicase</fullName>
    </submittedName>
</protein>
<evidence type="ECO:0000313" key="7">
    <source>
        <dbReference type="EMBL" id="KAF4676626.1"/>
    </source>
</evidence>
<evidence type="ECO:0000256" key="5">
    <source>
        <dbReference type="SAM" id="MobiDB-lite"/>
    </source>
</evidence>
<dbReference type="GO" id="GO:0016787">
    <property type="term" value="F:hydrolase activity"/>
    <property type="evidence" value="ECO:0007669"/>
    <property type="project" value="UniProtKB-KW"/>
</dbReference>
<sequence length="287" mass="32510">MLRCRGGDFIYSKEEMEEMLNTLKAWKDNEDIHLDGVVFGAISKDHPSSPDIHALLKIVNCAFPWPVTFHKAIDFMIPAITTDTTLSITACRIIDELDKCGVRRILTSGLHLTADEGKDDRLKKLEQFRNASCGVLVTTDLASRGLDLPNVDTVIHVNCPRVLELFIHRSGRTARAGRKGNCIIIRTPSEDGAWRRTLDAVNVVKVDDIIMNSRDIAFIKHLLSVVNEYEGAQHKEQRENKEKAWMRKMAEDADLPISDIEEQDDDDEGEEEKTNIRIIYEKVKTAI</sequence>
<dbReference type="GO" id="GO:0005829">
    <property type="term" value="C:cytosol"/>
    <property type="evidence" value="ECO:0007669"/>
    <property type="project" value="TreeGrafter"/>
</dbReference>
<dbReference type="SMART" id="SM00490">
    <property type="entry name" value="HELICc"/>
    <property type="match status" value="1"/>
</dbReference>
<dbReference type="PANTHER" id="PTHR47959:SF1">
    <property type="entry name" value="ATP-DEPENDENT RNA HELICASE DBPA"/>
    <property type="match status" value="1"/>
</dbReference>
<feature type="compositionally biased region" description="Acidic residues" evidence="5">
    <location>
        <begin position="259"/>
        <end position="271"/>
    </location>
</feature>
<evidence type="ECO:0000256" key="1">
    <source>
        <dbReference type="ARBA" id="ARBA00022741"/>
    </source>
</evidence>
<evidence type="ECO:0000313" key="8">
    <source>
        <dbReference type="Proteomes" id="UP000591131"/>
    </source>
</evidence>
<dbReference type="SUPFAM" id="SSF110395">
    <property type="entry name" value="CutC-like"/>
    <property type="match status" value="1"/>
</dbReference>
<dbReference type="GO" id="GO:0005524">
    <property type="term" value="F:ATP binding"/>
    <property type="evidence" value="ECO:0007669"/>
    <property type="project" value="UniProtKB-KW"/>
</dbReference>
<feature type="region of interest" description="Disordered" evidence="5">
    <location>
        <begin position="254"/>
        <end position="274"/>
    </location>
</feature>
<proteinExistence type="predicted"/>